<evidence type="ECO:0000259" key="3">
    <source>
        <dbReference type="PROSITE" id="PS51915"/>
    </source>
</evidence>
<dbReference type="AlphaFoldDB" id="A0A182V3K2"/>
<dbReference type="Gene3D" id="3.40.1800.20">
    <property type="match status" value="1"/>
</dbReference>
<feature type="compositionally biased region" description="Polar residues" evidence="2">
    <location>
        <begin position="93"/>
        <end position="114"/>
    </location>
</feature>
<organism evidence="4 5">
    <name type="scientific">Anopheles merus</name>
    <name type="common">Mosquito</name>
    <dbReference type="NCBI Taxonomy" id="30066"/>
    <lineage>
        <taxon>Eukaryota</taxon>
        <taxon>Metazoa</taxon>
        <taxon>Ecdysozoa</taxon>
        <taxon>Arthropoda</taxon>
        <taxon>Hexapoda</taxon>
        <taxon>Insecta</taxon>
        <taxon>Pterygota</taxon>
        <taxon>Neoptera</taxon>
        <taxon>Endopterygota</taxon>
        <taxon>Diptera</taxon>
        <taxon>Nematocera</taxon>
        <taxon>Culicoidea</taxon>
        <taxon>Culicidae</taxon>
        <taxon>Anophelinae</taxon>
        <taxon>Anopheles</taxon>
    </lineage>
</organism>
<feature type="binding site" evidence="1">
    <location>
        <position position="9"/>
    </location>
    <ligand>
        <name>Zn(2+)</name>
        <dbReference type="ChEBI" id="CHEBI:29105"/>
    </ligand>
</feature>
<feature type="binding site" evidence="1">
    <location>
        <position position="62"/>
    </location>
    <ligand>
        <name>Zn(2+)</name>
        <dbReference type="ChEBI" id="CHEBI:29105"/>
    </ligand>
</feature>
<keyword evidence="1" id="KW-0862">Zinc</keyword>
<feature type="compositionally biased region" description="Basic and acidic residues" evidence="2">
    <location>
        <begin position="253"/>
        <end position="262"/>
    </location>
</feature>
<evidence type="ECO:0000313" key="4">
    <source>
        <dbReference type="EnsemblMetazoa" id="AMEM008269-PA"/>
    </source>
</evidence>
<dbReference type="Pfam" id="PF07776">
    <property type="entry name" value="zf-AD"/>
    <property type="match status" value="1"/>
</dbReference>
<dbReference type="GO" id="GO:0008270">
    <property type="term" value="F:zinc ion binding"/>
    <property type="evidence" value="ECO:0007669"/>
    <property type="project" value="UniProtKB-UniRule"/>
</dbReference>
<feature type="region of interest" description="Disordered" evidence="2">
    <location>
        <begin position="202"/>
        <end position="295"/>
    </location>
</feature>
<dbReference type="VEuPathDB" id="VectorBase:AMEM21_007565"/>
<dbReference type="SMART" id="SM00868">
    <property type="entry name" value="zf-AD"/>
    <property type="match status" value="1"/>
</dbReference>
<proteinExistence type="predicted"/>
<sequence>MLDGSEHPCRVCLAEGARNIFNTNTIDDAMCTVASINHIRHKLQYVTQLQVNEDDGLPFWICELCVVQLNVAYRFKMVASESDSVLRRRLKNTESPSNVTREAFASQQTQSINPDQAAIKQEPASDIELGPVTVRENDYFPPPEEARNELAVTPTEADKISGMVCVQKNLLNPAEDEAYLKNILENKVIAIPWEVISDGGAANDQQPLSTATPTVNQSHSQGETAEKLVRKKRKRSRLENQQSVSSSKKVKRTPKEGTKEGQRTPGTGTEARSQPVDDKHAATPKENGKLPSKTALRQRRLQKVLESLRIDMVDDKLVNRYGLTQNMPQVMPPLVLPSNPMKRRNSICVSSFSQWL</sequence>
<dbReference type="EnsemblMetazoa" id="AMEM008269-RA">
    <property type="protein sequence ID" value="AMEM008269-PA"/>
    <property type="gene ID" value="AMEM008269"/>
</dbReference>
<dbReference type="PROSITE" id="PS51915">
    <property type="entry name" value="ZAD"/>
    <property type="match status" value="1"/>
</dbReference>
<dbReference type="InterPro" id="IPR012934">
    <property type="entry name" value="Znf_AD"/>
</dbReference>
<feature type="domain" description="ZAD" evidence="3">
    <location>
        <begin position="7"/>
        <end position="89"/>
    </location>
</feature>
<feature type="compositionally biased region" description="Basic and acidic residues" evidence="2">
    <location>
        <begin position="275"/>
        <end position="288"/>
    </location>
</feature>
<evidence type="ECO:0000313" key="5">
    <source>
        <dbReference type="Proteomes" id="UP000075903"/>
    </source>
</evidence>
<keyword evidence="1" id="KW-0863">Zinc-finger</keyword>
<dbReference type="Proteomes" id="UP000075903">
    <property type="component" value="Unassembled WGS sequence"/>
</dbReference>
<dbReference type="GO" id="GO:0005634">
    <property type="term" value="C:nucleus"/>
    <property type="evidence" value="ECO:0007669"/>
    <property type="project" value="InterPro"/>
</dbReference>
<dbReference type="STRING" id="30066.A0A182V3K2"/>
<keyword evidence="1" id="KW-0479">Metal-binding</keyword>
<accession>A0A182V3K2</accession>
<dbReference type="SUPFAM" id="SSF57716">
    <property type="entry name" value="Glucocorticoid receptor-like (DNA-binding domain)"/>
    <property type="match status" value="1"/>
</dbReference>
<keyword evidence="5" id="KW-1185">Reference proteome</keyword>
<feature type="compositionally biased region" description="Polar residues" evidence="2">
    <location>
        <begin position="203"/>
        <end position="223"/>
    </location>
</feature>
<name>A0A182V3K2_ANOME</name>
<evidence type="ECO:0000256" key="2">
    <source>
        <dbReference type="SAM" id="MobiDB-lite"/>
    </source>
</evidence>
<feature type="binding site" evidence="1">
    <location>
        <position position="12"/>
    </location>
    <ligand>
        <name>Zn(2+)</name>
        <dbReference type="ChEBI" id="CHEBI:29105"/>
    </ligand>
</feature>
<evidence type="ECO:0000256" key="1">
    <source>
        <dbReference type="PROSITE-ProRule" id="PRU01263"/>
    </source>
</evidence>
<protein>
    <recommendedName>
        <fullName evidence="3">ZAD domain-containing protein</fullName>
    </recommendedName>
</protein>
<feature type="binding site" evidence="1">
    <location>
        <position position="65"/>
    </location>
    <ligand>
        <name>Zn(2+)</name>
        <dbReference type="ChEBI" id="CHEBI:29105"/>
    </ligand>
</feature>
<feature type="region of interest" description="Disordered" evidence="2">
    <location>
        <begin position="92"/>
        <end position="123"/>
    </location>
</feature>
<reference evidence="4" key="1">
    <citation type="submission" date="2020-05" db="UniProtKB">
        <authorList>
            <consortium name="EnsemblMetazoa"/>
        </authorList>
    </citation>
    <scope>IDENTIFICATION</scope>
    <source>
        <strain evidence="4">MAF</strain>
    </source>
</reference>
<dbReference type="VEuPathDB" id="VectorBase:AMEM008269"/>